<dbReference type="OrthoDB" id="434771at2759"/>
<feature type="domain" description="Acyl-CoA dehydrogenase/oxidase C-terminal" evidence="8">
    <location>
        <begin position="256"/>
        <end position="405"/>
    </location>
</feature>
<proteinExistence type="inferred from homology"/>
<evidence type="ECO:0000259" key="8">
    <source>
        <dbReference type="Pfam" id="PF00441"/>
    </source>
</evidence>
<dbReference type="InterPro" id="IPR006091">
    <property type="entry name" value="Acyl-CoA_Oxase/DH_mid-dom"/>
</dbReference>
<dbReference type="InterPro" id="IPR046373">
    <property type="entry name" value="Acyl-CoA_Oxase/DH_mid-dom_sf"/>
</dbReference>
<dbReference type="EMBL" id="ML002240">
    <property type="protein sequence ID" value="RKP39856.1"/>
    <property type="molecule type" value="Genomic_DNA"/>
</dbReference>
<dbReference type="PANTHER" id="PTHR48083:SF13">
    <property type="entry name" value="ACYL-COA DEHYDROGENASE FAMILY MEMBER 11"/>
    <property type="match status" value="1"/>
</dbReference>
<keyword evidence="6 7" id="KW-0560">Oxidoreductase</keyword>
<dbReference type="Gene3D" id="1.20.140.10">
    <property type="entry name" value="Butyryl-CoA Dehydrogenase, subunit A, domain 3"/>
    <property type="match status" value="1"/>
</dbReference>
<accession>A0A4Q0A173</accession>
<evidence type="ECO:0000313" key="11">
    <source>
        <dbReference type="EMBL" id="RKP39856.1"/>
    </source>
</evidence>
<dbReference type="InterPro" id="IPR013786">
    <property type="entry name" value="AcylCoA_DH/ox_N"/>
</dbReference>
<dbReference type="Pfam" id="PF00441">
    <property type="entry name" value="Acyl-CoA_dh_1"/>
    <property type="match status" value="1"/>
</dbReference>
<evidence type="ECO:0000256" key="1">
    <source>
        <dbReference type="ARBA" id="ARBA00001974"/>
    </source>
</evidence>
<dbReference type="STRING" id="215637.A0A4Q0A173"/>
<evidence type="ECO:0000259" key="9">
    <source>
        <dbReference type="Pfam" id="PF02770"/>
    </source>
</evidence>
<evidence type="ECO:0000256" key="2">
    <source>
        <dbReference type="ARBA" id="ARBA00009347"/>
    </source>
</evidence>
<reference evidence="12" key="1">
    <citation type="journal article" date="2018" name="Nat. Microbiol.">
        <title>Leveraging single-cell genomics to expand the fungal tree of life.</title>
        <authorList>
            <person name="Ahrendt S.R."/>
            <person name="Quandt C.A."/>
            <person name="Ciobanu D."/>
            <person name="Clum A."/>
            <person name="Salamov A."/>
            <person name="Andreopoulos B."/>
            <person name="Cheng J.F."/>
            <person name="Woyke T."/>
            <person name="Pelin A."/>
            <person name="Henrissat B."/>
            <person name="Reynolds N.K."/>
            <person name="Benny G.L."/>
            <person name="Smith M.E."/>
            <person name="James T.Y."/>
            <person name="Grigoriev I.V."/>
        </authorList>
    </citation>
    <scope>NUCLEOTIDE SEQUENCE [LARGE SCALE GENOMIC DNA]</scope>
    <source>
        <strain evidence="12">RSA 468</strain>
    </source>
</reference>
<keyword evidence="4 7" id="KW-0285">Flavoprotein</keyword>
<feature type="domain" description="Acyl-CoA oxidase/dehydrogenase middle" evidence="9">
    <location>
        <begin position="140"/>
        <end position="244"/>
    </location>
</feature>
<dbReference type="GO" id="GO:0033539">
    <property type="term" value="P:fatty acid beta-oxidation using acyl-CoA dehydrogenase"/>
    <property type="evidence" value="ECO:0007669"/>
    <property type="project" value="TreeGrafter"/>
</dbReference>
<evidence type="ECO:0000256" key="7">
    <source>
        <dbReference type="RuleBase" id="RU362125"/>
    </source>
</evidence>
<evidence type="ECO:0000256" key="4">
    <source>
        <dbReference type="ARBA" id="ARBA00022630"/>
    </source>
</evidence>
<dbReference type="AlphaFoldDB" id="A0A4Q0A173"/>
<dbReference type="Gene3D" id="1.10.540.10">
    <property type="entry name" value="Acyl-CoA dehydrogenase/oxidase, N-terminal domain"/>
    <property type="match status" value="1"/>
</dbReference>
<dbReference type="InterPro" id="IPR050741">
    <property type="entry name" value="Acyl-CoA_dehydrogenase"/>
</dbReference>
<evidence type="ECO:0000256" key="3">
    <source>
        <dbReference type="ARBA" id="ARBA00011738"/>
    </source>
</evidence>
<dbReference type="InterPro" id="IPR009100">
    <property type="entry name" value="AcylCoA_DH/oxidase_NM_dom_sf"/>
</dbReference>
<dbReference type="InterPro" id="IPR036250">
    <property type="entry name" value="AcylCo_DH-like_C"/>
</dbReference>
<sequence>MTSNYGISPKAQRILKVLKEFVENDCIPAEATFNQQIGKGEARFQIVPPVLEQLKVKAKTLGLWNLFLGEEEYGTLGAGLTNFEYALMAEQMGRSIRLAPEACNCSAPDTGNMEVLAKYGSDAQKQRWLTPLLAGEIRSAFAMTEPNVASSDATNIGTSIVRDEKTATYLINGHKWWITGAGDPRCQFFFVVGQTNPSHPNPYQRQSVVLVPAKTPGVKVVRPLEVFGYDDAPSGHCEVTFENVRVPVDNIILGEGRGFEVLQGRLGPGRLHHCMRAIGLAERAMDLTLARITSRTAFGRKLAENAVVMHQIATCRMNVEQARLLVLHAAGKMDRVGPKGAQREIAIAKIRVPNLVLKVIDDCIQMHGAAGVGADLILAEMYAGARTLRIADGPDDVHLSQFGRNEIKKYLAQKAKL</sequence>
<dbReference type="GO" id="GO:0003995">
    <property type="term" value="F:acyl-CoA dehydrogenase activity"/>
    <property type="evidence" value="ECO:0007669"/>
    <property type="project" value="TreeGrafter"/>
</dbReference>
<gene>
    <name evidence="11" type="ORF">BJ085DRAFT_14217</name>
</gene>
<organism evidence="11 12">
    <name type="scientific">Dimargaris cristalligena</name>
    <dbReference type="NCBI Taxonomy" id="215637"/>
    <lineage>
        <taxon>Eukaryota</taxon>
        <taxon>Fungi</taxon>
        <taxon>Fungi incertae sedis</taxon>
        <taxon>Zoopagomycota</taxon>
        <taxon>Kickxellomycotina</taxon>
        <taxon>Dimargaritomycetes</taxon>
        <taxon>Dimargaritales</taxon>
        <taxon>Dimargaritaceae</taxon>
        <taxon>Dimargaris</taxon>
    </lineage>
</organism>
<dbReference type="InterPro" id="IPR009075">
    <property type="entry name" value="AcylCo_DH/oxidase_C"/>
</dbReference>
<dbReference type="PANTHER" id="PTHR48083">
    <property type="entry name" value="MEDIUM-CHAIN SPECIFIC ACYL-COA DEHYDROGENASE, MITOCHONDRIAL-RELATED"/>
    <property type="match status" value="1"/>
</dbReference>
<protein>
    <submittedName>
        <fullName evidence="11">Acyl-CoA dehydrogenase/oxidase</fullName>
    </submittedName>
</protein>
<dbReference type="Pfam" id="PF02770">
    <property type="entry name" value="Acyl-CoA_dh_M"/>
    <property type="match status" value="1"/>
</dbReference>
<dbReference type="SUPFAM" id="SSF47203">
    <property type="entry name" value="Acyl-CoA dehydrogenase C-terminal domain-like"/>
    <property type="match status" value="1"/>
</dbReference>
<keyword evidence="5 7" id="KW-0274">FAD</keyword>
<evidence type="ECO:0000256" key="6">
    <source>
        <dbReference type="ARBA" id="ARBA00023002"/>
    </source>
</evidence>
<evidence type="ECO:0000259" key="10">
    <source>
        <dbReference type="Pfam" id="PF02771"/>
    </source>
</evidence>
<dbReference type="InterPro" id="IPR037069">
    <property type="entry name" value="AcylCoA_DH/ox_N_sf"/>
</dbReference>
<comment type="cofactor">
    <cofactor evidence="1 7">
        <name>FAD</name>
        <dbReference type="ChEBI" id="CHEBI:57692"/>
    </cofactor>
</comment>
<comment type="similarity">
    <text evidence="2 7">Belongs to the acyl-CoA dehydrogenase family.</text>
</comment>
<dbReference type="SUPFAM" id="SSF56645">
    <property type="entry name" value="Acyl-CoA dehydrogenase NM domain-like"/>
    <property type="match status" value="1"/>
</dbReference>
<dbReference type="Pfam" id="PF02771">
    <property type="entry name" value="Acyl-CoA_dh_N"/>
    <property type="match status" value="1"/>
</dbReference>
<evidence type="ECO:0000256" key="5">
    <source>
        <dbReference type="ARBA" id="ARBA00022827"/>
    </source>
</evidence>
<keyword evidence="12" id="KW-1185">Reference proteome</keyword>
<dbReference type="GO" id="GO:0005737">
    <property type="term" value="C:cytoplasm"/>
    <property type="evidence" value="ECO:0007669"/>
    <property type="project" value="TreeGrafter"/>
</dbReference>
<evidence type="ECO:0000313" key="12">
    <source>
        <dbReference type="Proteomes" id="UP000268162"/>
    </source>
</evidence>
<feature type="domain" description="Acyl-CoA dehydrogenase/oxidase N-terminal" evidence="10">
    <location>
        <begin position="10"/>
        <end position="136"/>
    </location>
</feature>
<dbReference type="FunFam" id="2.40.110.10:FF:000002">
    <property type="entry name" value="Acyl-CoA dehydrogenase fadE12"/>
    <property type="match status" value="1"/>
</dbReference>
<dbReference type="Proteomes" id="UP000268162">
    <property type="component" value="Unassembled WGS sequence"/>
</dbReference>
<comment type="subunit">
    <text evidence="3">Homodimer.</text>
</comment>
<dbReference type="Gene3D" id="2.40.110.10">
    <property type="entry name" value="Butyryl-CoA Dehydrogenase, subunit A, domain 2"/>
    <property type="match status" value="1"/>
</dbReference>
<dbReference type="GO" id="GO:0050660">
    <property type="term" value="F:flavin adenine dinucleotide binding"/>
    <property type="evidence" value="ECO:0007669"/>
    <property type="project" value="InterPro"/>
</dbReference>
<name>A0A4Q0A173_9FUNG</name>